<dbReference type="SUPFAM" id="SSF53474">
    <property type="entry name" value="alpha/beta-Hydrolases"/>
    <property type="match status" value="1"/>
</dbReference>
<evidence type="ECO:0000256" key="1">
    <source>
        <dbReference type="ARBA" id="ARBA00001585"/>
    </source>
</evidence>
<evidence type="ECO:0000256" key="9">
    <source>
        <dbReference type="PIRSR" id="PIRSR006431-1"/>
    </source>
</evidence>
<comment type="caution">
    <text evidence="12">The sequence shown here is derived from an EMBL/GenBank/DDBJ whole genome shotgun (WGS) entry which is preliminary data.</text>
</comment>
<keyword evidence="5 8" id="KW-0963">Cytoplasm</keyword>
<comment type="subcellular location">
    <subcellularLocation>
        <location evidence="2 8">Cytoplasm</location>
    </subcellularLocation>
</comment>
<evidence type="ECO:0000256" key="2">
    <source>
        <dbReference type="ARBA" id="ARBA00004496"/>
    </source>
</evidence>
<name>A0A226EUR8_FOLCA</name>
<keyword evidence="13" id="KW-1185">Reference proteome</keyword>
<dbReference type="STRING" id="158441.A0A226EUR8"/>
<keyword evidence="4 8" id="KW-0031">Aminopeptidase</keyword>
<dbReference type="InterPro" id="IPR005944">
    <property type="entry name" value="Pro_iminopeptidase"/>
</dbReference>
<dbReference type="Pfam" id="PF00561">
    <property type="entry name" value="Abhydrolase_1"/>
    <property type="match status" value="1"/>
</dbReference>
<dbReference type="NCBIfam" id="TIGR01249">
    <property type="entry name" value="pro_imino_pep_1"/>
    <property type="match status" value="1"/>
</dbReference>
<evidence type="ECO:0000256" key="8">
    <source>
        <dbReference type="PIRNR" id="PIRNR006431"/>
    </source>
</evidence>
<proteinExistence type="inferred from homology"/>
<dbReference type="AlphaFoldDB" id="A0A226EUR8"/>
<feature type="active site" description="Proton donor" evidence="9">
    <location>
        <position position="302"/>
    </location>
</feature>
<evidence type="ECO:0000256" key="7">
    <source>
        <dbReference type="ARBA" id="ARBA00022801"/>
    </source>
</evidence>
<dbReference type="InterPro" id="IPR000073">
    <property type="entry name" value="AB_hydrolase_1"/>
</dbReference>
<gene>
    <name evidence="12" type="ORF">Fcan01_05328</name>
</gene>
<dbReference type="Gene3D" id="3.40.50.1820">
    <property type="entry name" value="alpha/beta hydrolase"/>
    <property type="match status" value="1"/>
</dbReference>
<comment type="catalytic activity">
    <reaction evidence="1 8 10">
        <text>Release of N-terminal proline from a peptide.</text>
        <dbReference type="EC" id="3.4.11.5"/>
    </reaction>
</comment>
<dbReference type="InterPro" id="IPR002410">
    <property type="entry name" value="Peptidase_S33"/>
</dbReference>
<keyword evidence="6 8" id="KW-0645">Protease</keyword>
<dbReference type="EMBL" id="LNIX01000002">
    <property type="protein sequence ID" value="OXA60907.1"/>
    <property type="molecule type" value="Genomic_DNA"/>
</dbReference>
<dbReference type="InterPro" id="IPR029058">
    <property type="entry name" value="AB_hydrolase_fold"/>
</dbReference>
<evidence type="ECO:0000256" key="10">
    <source>
        <dbReference type="RuleBase" id="RU003421"/>
    </source>
</evidence>
<dbReference type="PANTHER" id="PTHR43722">
    <property type="entry name" value="PROLINE IMINOPEPTIDASE"/>
    <property type="match status" value="1"/>
</dbReference>
<sequence length="327" mass="36854">MNSDADDALYPEIEPFFTGTLPVSDIHTLYYEQCGNKEGIPVVFLHGGPGSSTSGRDRRFFDPKVYHVILFHQRGAGKSTPAFCLEENNTFALVADMEKLREKVGVSSWLLFGGSWGSTLALAYAEKHIDHVLGLIIRGIFTNRKIEQDWFYSETGAGMLYPEEYAKFVELIPLEERGDIVKAYYKRLTAPVGDAQQLKCATAWNIYELTLSSMQLTQEDVDKCQDDNWNLAHARIECHYFVNKGYLEESQLINDAVIIAKSGVPVEIVQGRYDLACPVKTAWDLHKQIPQSILHILPMAGHSSLEHGTGMTRKLVDICDKFKNMLK</sequence>
<organism evidence="12 13">
    <name type="scientific">Folsomia candida</name>
    <name type="common">Springtail</name>
    <dbReference type="NCBI Taxonomy" id="158441"/>
    <lineage>
        <taxon>Eukaryota</taxon>
        <taxon>Metazoa</taxon>
        <taxon>Ecdysozoa</taxon>
        <taxon>Arthropoda</taxon>
        <taxon>Hexapoda</taxon>
        <taxon>Collembola</taxon>
        <taxon>Entomobryomorpha</taxon>
        <taxon>Isotomoidea</taxon>
        <taxon>Isotomidae</taxon>
        <taxon>Proisotominae</taxon>
        <taxon>Folsomia</taxon>
    </lineage>
</organism>
<dbReference type="GO" id="GO:0005737">
    <property type="term" value="C:cytoplasm"/>
    <property type="evidence" value="ECO:0007669"/>
    <property type="project" value="UniProtKB-SubCell"/>
</dbReference>
<dbReference type="OrthoDB" id="10249433at2759"/>
<dbReference type="PIRSF" id="PIRSF006431">
    <property type="entry name" value="Pept_S33"/>
    <property type="match status" value="1"/>
</dbReference>
<dbReference type="OMA" id="AHARIEC"/>
<evidence type="ECO:0000313" key="12">
    <source>
        <dbReference type="EMBL" id="OXA60907.1"/>
    </source>
</evidence>
<dbReference type="EC" id="3.4.11.5" evidence="8 10"/>
<evidence type="ECO:0000313" key="13">
    <source>
        <dbReference type="Proteomes" id="UP000198287"/>
    </source>
</evidence>
<evidence type="ECO:0000256" key="5">
    <source>
        <dbReference type="ARBA" id="ARBA00022490"/>
    </source>
</evidence>
<evidence type="ECO:0000259" key="11">
    <source>
        <dbReference type="Pfam" id="PF00561"/>
    </source>
</evidence>
<evidence type="ECO:0000256" key="3">
    <source>
        <dbReference type="ARBA" id="ARBA00010088"/>
    </source>
</evidence>
<evidence type="ECO:0000256" key="4">
    <source>
        <dbReference type="ARBA" id="ARBA00022438"/>
    </source>
</evidence>
<reference evidence="12 13" key="1">
    <citation type="submission" date="2015-12" db="EMBL/GenBank/DDBJ databases">
        <title>The genome of Folsomia candida.</title>
        <authorList>
            <person name="Faddeeva A."/>
            <person name="Derks M.F."/>
            <person name="Anvar Y."/>
            <person name="Smit S."/>
            <person name="Van Straalen N."/>
            <person name="Roelofs D."/>
        </authorList>
    </citation>
    <scope>NUCLEOTIDE SEQUENCE [LARGE SCALE GENOMIC DNA]</scope>
    <source>
        <strain evidence="12 13">VU population</strain>
        <tissue evidence="12">Whole body</tissue>
    </source>
</reference>
<feature type="active site" evidence="9">
    <location>
        <position position="274"/>
    </location>
</feature>
<dbReference type="PRINTS" id="PR00793">
    <property type="entry name" value="PROAMNOPTASE"/>
</dbReference>
<dbReference type="GO" id="GO:0004177">
    <property type="term" value="F:aminopeptidase activity"/>
    <property type="evidence" value="ECO:0007669"/>
    <property type="project" value="UniProtKB-UniRule"/>
</dbReference>
<evidence type="ECO:0000256" key="6">
    <source>
        <dbReference type="ARBA" id="ARBA00022670"/>
    </source>
</evidence>
<feature type="domain" description="AB hydrolase-1" evidence="11">
    <location>
        <begin position="41"/>
        <end position="306"/>
    </location>
</feature>
<dbReference type="PANTHER" id="PTHR43722:SF1">
    <property type="entry name" value="PROLINE IMINOPEPTIDASE"/>
    <property type="match status" value="1"/>
</dbReference>
<accession>A0A226EUR8</accession>
<dbReference type="GO" id="GO:0006508">
    <property type="term" value="P:proteolysis"/>
    <property type="evidence" value="ECO:0007669"/>
    <property type="project" value="UniProtKB-KW"/>
</dbReference>
<comment type="similarity">
    <text evidence="3 8 10">Belongs to the peptidase S33 family.</text>
</comment>
<dbReference type="Proteomes" id="UP000198287">
    <property type="component" value="Unassembled WGS sequence"/>
</dbReference>
<keyword evidence="7 8" id="KW-0378">Hydrolase</keyword>
<protein>
    <recommendedName>
        <fullName evidence="8 10">Proline iminopeptidase</fullName>
        <shortName evidence="8">PIP</shortName>
        <ecNumber evidence="8 10">3.4.11.5</ecNumber>
    </recommendedName>
    <alternativeName>
        <fullName evidence="8">Prolyl aminopeptidase</fullName>
    </alternativeName>
</protein>
<feature type="active site" description="Nucleophile" evidence="9">
    <location>
        <position position="115"/>
    </location>
</feature>